<feature type="compositionally biased region" description="Low complexity" evidence="1">
    <location>
        <begin position="9"/>
        <end position="32"/>
    </location>
</feature>
<name>A0A6J4V4H9_9BACT</name>
<proteinExistence type="predicted"/>
<reference evidence="2" key="1">
    <citation type="submission" date="2020-02" db="EMBL/GenBank/DDBJ databases">
        <authorList>
            <person name="Meier V. D."/>
        </authorList>
    </citation>
    <scope>NUCLEOTIDE SEQUENCE</scope>
    <source>
        <strain evidence="2">AVDCRST_MAG19</strain>
    </source>
</reference>
<evidence type="ECO:0000313" key="2">
    <source>
        <dbReference type="EMBL" id="CAA9569307.1"/>
    </source>
</evidence>
<gene>
    <name evidence="2" type="ORF">AVDCRST_MAG19-2606</name>
</gene>
<feature type="region of interest" description="Disordered" evidence="1">
    <location>
        <begin position="1"/>
        <end position="88"/>
    </location>
</feature>
<sequence>MPPRALTSPRSRGWSARARAAAGAKGTKPRGGVPFRGHARGHGAAKRGGVSGRVRSRRPGTCEKINGFAPTFPEERAAPGETADADLF</sequence>
<protein>
    <submittedName>
        <fullName evidence="2">Uncharacterized protein</fullName>
    </submittedName>
</protein>
<organism evidence="2">
    <name type="scientific">uncultured Thermomicrobiales bacterium</name>
    <dbReference type="NCBI Taxonomy" id="1645740"/>
    <lineage>
        <taxon>Bacteria</taxon>
        <taxon>Pseudomonadati</taxon>
        <taxon>Thermomicrobiota</taxon>
        <taxon>Thermomicrobia</taxon>
        <taxon>Thermomicrobiales</taxon>
        <taxon>environmental samples</taxon>
    </lineage>
</organism>
<dbReference type="AlphaFoldDB" id="A0A6J4V4H9"/>
<accession>A0A6J4V4H9</accession>
<evidence type="ECO:0000256" key="1">
    <source>
        <dbReference type="SAM" id="MobiDB-lite"/>
    </source>
</evidence>
<dbReference type="EMBL" id="CADCWL010000129">
    <property type="protein sequence ID" value="CAA9569307.1"/>
    <property type="molecule type" value="Genomic_DNA"/>
</dbReference>